<organism evidence="1 2">
    <name type="scientific">Rhodofomes roseus</name>
    <dbReference type="NCBI Taxonomy" id="34475"/>
    <lineage>
        <taxon>Eukaryota</taxon>
        <taxon>Fungi</taxon>
        <taxon>Dikarya</taxon>
        <taxon>Basidiomycota</taxon>
        <taxon>Agaricomycotina</taxon>
        <taxon>Agaricomycetes</taxon>
        <taxon>Polyporales</taxon>
        <taxon>Rhodofomes</taxon>
    </lineage>
</organism>
<dbReference type="GeneID" id="72004999"/>
<evidence type="ECO:0000313" key="1">
    <source>
        <dbReference type="EMBL" id="KAH9834440.1"/>
    </source>
</evidence>
<reference evidence="1 2" key="1">
    <citation type="journal article" date="2021" name="Environ. Microbiol.">
        <title>Gene family expansions and transcriptome signatures uncover fungal adaptations to wood decay.</title>
        <authorList>
            <person name="Hage H."/>
            <person name="Miyauchi S."/>
            <person name="Viragh M."/>
            <person name="Drula E."/>
            <person name="Min B."/>
            <person name="Chaduli D."/>
            <person name="Navarro D."/>
            <person name="Favel A."/>
            <person name="Norest M."/>
            <person name="Lesage-Meessen L."/>
            <person name="Balint B."/>
            <person name="Merenyi Z."/>
            <person name="de Eugenio L."/>
            <person name="Morin E."/>
            <person name="Martinez A.T."/>
            <person name="Baldrian P."/>
            <person name="Stursova M."/>
            <person name="Martinez M.J."/>
            <person name="Novotny C."/>
            <person name="Magnuson J.K."/>
            <person name="Spatafora J.W."/>
            <person name="Maurice S."/>
            <person name="Pangilinan J."/>
            <person name="Andreopoulos W."/>
            <person name="LaButti K."/>
            <person name="Hundley H."/>
            <person name="Na H."/>
            <person name="Kuo A."/>
            <person name="Barry K."/>
            <person name="Lipzen A."/>
            <person name="Henrissat B."/>
            <person name="Riley R."/>
            <person name="Ahrendt S."/>
            <person name="Nagy L.G."/>
            <person name="Grigoriev I.V."/>
            <person name="Martin F."/>
            <person name="Rosso M.N."/>
        </authorList>
    </citation>
    <scope>NUCLEOTIDE SEQUENCE [LARGE SCALE GENOMIC DNA]</scope>
    <source>
        <strain evidence="1 2">CIRM-BRFM 1785</strain>
    </source>
</reference>
<dbReference type="EMBL" id="JADCUA010000015">
    <property type="protein sequence ID" value="KAH9834440.1"/>
    <property type="molecule type" value="Genomic_DNA"/>
</dbReference>
<sequence>MSSYSGLLSIPEVMSEWAVYETTYDVIDAASAGGPVAGPSAPRAMFSSSLAPKHTMGADALSHSESTSSGTPSTHGLPFLPTEWGFFPDLPILPFMPFLPPMALPMYAPPYAPIAPPSSDADRVSVKRNREEDAVGSSEGECRPTKVARRHKIQQEIFTCGWKCEHDSICGYRGISQEVWQHLRVQHEQKPAKIAPIPKPVVCGWNGCTHRGLPRTLTEHWLEVHKSACLADSELNDGLMACRVCHSTGAHQGVGNRRRRGHMKLASLPKHLRTTHWGVLEFCDNCGRESRSDVFDKGDRDHRGQCLLVFMRDSPHCI</sequence>
<keyword evidence="2" id="KW-1185">Reference proteome</keyword>
<name>A0ABQ8KAE2_9APHY</name>
<protein>
    <recommendedName>
        <fullName evidence="3">C2H2-type domain-containing protein</fullName>
    </recommendedName>
</protein>
<evidence type="ECO:0000313" key="2">
    <source>
        <dbReference type="Proteomes" id="UP000814176"/>
    </source>
</evidence>
<accession>A0ABQ8KAE2</accession>
<proteinExistence type="predicted"/>
<gene>
    <name evidence="1" type="ORF">C8Q71DRAFT_768826</name>
</gene>
<evidence type="ECO:0008006" key="3">
    <source>
        <dbReference type="Google" id="ProtNLM"/>
    </source>
</evidence>
<dbReference type="RefSeq" id="XP_047776971.1">
    <property type="nucleotide sequence ID" value="XM_047924267.1"/>
</dbReference>
<comment type="caution">
    <text evidence="1">The sequence shown here is derived from an EMBL/GenBank/DDBJ whole genome shotgun (WGS) entry which is preliminary data.</text>
</comment>
<dbReference type="Proteomes" id="UP000814176">
    <property type="component" value="Unassembled WGS sequence"/>
</dbReference>